<dbReference type="Proteomes" id="UP000789342">
    <property type="component" value="Unassembled WGS sequence"/>
</dbReference>
<comment type="caution">
    <text evidence="1">The sequence shown here is derived from an EMBL/GenBank/DDBJ whole genome shotgun (WGS) entry which is preliminary data.</text>
</comment>
<accession>A0A9N9NYZ0</accession>
<dbReference type="AlphaFoldDB" id="A0A9N9NYZ0"/>
<name>A0A9N9NYZ0_9GLOM</name>
<gene>
    <name evidence="1" type="ORF">AMORRO_LOCUS16494</name>
</gene>
<sequence length="51" mass="5310">MAENSLLGAADDNDHNDRECVVEKLDNTSSSVPAGAAQAVLVHSTPMPEDS</sequence>
<feature type="non-terminal residue" evidence="1">
    <location>
        <position position="51"/>
    </location>
</feature>
<protein>
    <submittedName>
        <fullName evidence="1">7600_t:CDS:1</fullName>
    </submittedName>
</protein>
<evidence type="ECO:0000313" key="1">
    <source>
        <dbReference type="EMBL" id="CAG8769450.1"/>
    </source>
</evidence>
<reference evidence="1" key="1">
    <citation type="submission" date="2021-06" db="EMBL/GenBank/DDBJ databases">
        <authorList>
            <person name="Kallberg Y."/>
            <person name="Tangrot J."/>
            <person name="Rosling A."/>
        </authorList>
    </citation>
    <scope>NUCLEOTIDE SEQUENCE</scope>
    <source>
        <strain evidence="1">CL551</strain>
    </source>
</reference>
<keyword evidence="2" id="KW-1185">Reference proteome</keyword>
<evidence type="ECO:0000313" key="2">
    <source>
        <dbReference type="Proteomes" id="UP000789342"/>
    </source>
</evidence>
<proteinExistence type="predicted"/>
<organism evidence="1 2">
    <name type="scientific">Acaulospora morrowiae</name>
    <dbReference type="NCBI Taxonomy" id="94023"/>
    <lineage>
        <taxon>Eukaryota</taxon>
        <taxon>Fungi</taxon>
        <taxon>Fungi incertae sedis</taxon>
        <taxon>Mucoromycota</taxon>
        <taxon>Glomeromycotina</taxon>
        <taxon>Glomeromycetes</taxon>
        <taxon>Diversisporales</taxon>
        <taxon>Acaulosporaceae</taxon>
        <taxon>Acaulospora</taxon>
    </lineage>
</organism>
<dbReference type="EMBL" id="CAJVPV010045593">
    <property type="protein sequence ID" value="CAG8769450.1"/>
    <property type="molecule type" value="Genomic_DNA"/>
</dbReference>